<dbReference type="Gene3D" id="1.20.1280.50">
    <property type="match status" value="1"/>
</dbReference>
<evidence type="ECO:0000259" key="6">
    <source>
        <dbReference type="PROSITE" id="PS50181"/>
    </source>
</evidence>
<feature type="compositionally biased region" description="Low complexity" evidence="4">
    <location>
        <begin position="591"/>
        <end position="611"/>
    </location>
</feature>
<dbReference type="AlphaFoldDB" id="A0A0L0DIE2"/>
<dbReference type="InterPro" id="IPR036047">
    <property type="entry name" value="F-box-like_dom_sf"/>
</dbReference>
<dbReference type="PROSITE" id="PS50181">
    <property type="entry name" value="FBOX"/>
    <property type="match status" value="1"/>
</dbReference>
<dbReference type="GO" id="GO:1990234">
    <property type="term" value="C:transferase complex"/>
    <property type="evidence" value="ECO:0007669"/>
    <property type="project" value="UniProtKB-ARBA"/>
</dbReference>
<dbReference type="InterPro" id="IPR001680">
    <property type="entry name" value="WD40_rpt"/>
</dbReference>
<name>A0A0L0DIE2_THETB</name>
<feature type="repeat" description="WD" evidence="3">
    <location>
        <begin position="355"/>
        <end position="394"/>
    </location>
</feature>
<dbReference type="PROSITE" id="PS00678">
    <property type="entry name" value="WD_REPEATS_1"/>
    <property type="match status" value="3"/>
</dbReference>
<dbReference type="OrthoDB" id="19711at2759"/>
<dbReference type="SUPFAM" id="SSF50978">
    <property type="entry name" value="WD40 repeat-like"/>
    <property type="match status" value="1"/>
</dbReference>
<feature type="repeat" description="WD" evidence="3">
    <location>
        <begin position="501"/>
        <end position="532"/>
    </location>
</feature>
<dbReference type="eggNOG" id="KOG0274">
    <property type="taxonomic scope" value="Eukaryota"/>
</dbReference>
<evidence type="ECO:0000313" key="8">
    <source>
        <dbReference type="Proteomes" id="UP000054408"/>
    </source>
</evidence>
<dbReference type="Pfam" id="PF00400">
    <property type="entry name" value="WD40"/>
    <property type="match status" value="6"/>
</dbReference>
<dbReference type="InterPro" id="IPR019775">
    <property type="entry name" value="WD40_repeat_CS"/>
</dbReference>
<dbReference type="Pfam" id="PF12937">
    <property type="entry name" value="F-box-like"/>
    <property type="match status" value="1"/>
</dbReference>
<evidence type="ECO:0000256" key="5">
    <source>
        <dbReference type="SAM" id="Phobius"/>
    </source>
</evidence>
<gene>
    <name evidence="7" type="ORF">AMSG_07062</name>
</gene>
<feature type="transmembrane region" description="Helical" evidence="5">
    <location>
        <begin position="93"/>
        <end position="116"/>
    </location>
</feature>
<dbReference type="CDD" id="cd00200">
    <property type="entry name" value="WD40"/>
    <property type="match status" value="1"/>
</dbReference>
<dbReference type="PANTHER" id="PTHR22847:SF637">
    <property type="entry name" value="WD REPEAT DOMAIN 5B"/>
    <property type="match status" value="1"/>
</dbReference>
<dbReference type="PANTHER" id="PTHR22847">
    <property type="entry name" value="WD40 REPEAT PROTEIN"/>
    <property type="match status" value="1"/>
</dbReference>
<feature type="repeat" description="WD" evidence="3">
    <location>
        <begin position="313"/>
        <end position="354"/>
    </location>
</feature>
<reference evidence="7 8" key="1">
    <citation type="submission" date="2010-05" db="EMBL/GenBank/DDBJ databases">
        <title>The Genome Sequence of Thecamonas trahens ATCC 50062.</title>
        <authorList>
            <consortium name="The Broad Institute Genome Sequencing Platform"/>
            <person name="Russ C."/>
            <person name="Cuomo C."/>
            <person name="Shea T."/>
            <person name="Young S.K."/>
            <person name="Zeng Q."/>
            <person name="Koehrsen M."/>
            <person name="Haas B."/>
            <person name="Borodovsky M."/>
            <person name="Guigo R."/>
            <person name="Alvarado L."/>
            <person name="Berlin A."/>
            <person name="Bochicchio J."/>
            <person name="Borenstein D."/>
            <person name="Chapman S."/>
            <person name="Chen Z."/>
            <person name="Freedman E."/>
            <person name="Gellesch M."/>
            <person name="Goldberg J."/>
            <person name="Griggs A."/>
            <person name="Gujja S."/>
            <person name="Heilman E."/>
            <person name="Heiman D."/>
            <person name="Hepburn T."/>
            <person name="Howarth C."/>
            <person name="Jen D."/>
            <person name="Larson L."/>
            <person name="Mehta T."/>
            <person name="Park D."/>
            <person name="Pearson M."/>
            <person name="Roberts A."/>
            <person name="Saif S."/>
            <person name="Shenoy N."/>
            <person name="Sisk P."/>
            <person name="Stolte C."/>
            <person name="Sykes S."/>
            <person name="Thomson T."/>
            <person name="Walk T."/>
            <person name="White J."/>
            <person name="Yandava C."/>
            <person name="Burger G."/>
            <person name="Gray M.W."/>
            <person name="Holland P.W.H."/>
            <person name="King N."/>
            <person name="Lang F.B.F."/>
            <person name="Roger A.J."/>
            <person name="Ruiz-Trillo I."/>
            <person name="Lander E."/>
            <person name="Nusbaum C."/>
        </authorList>
    </citation>
    <scope>NUCLEOTIDE SEQUENCE [LARGE SCALE GENOMIC DNA]</scope>
    <source>
        <strain evidence="7 8">ATCC 50062</strain>
    </source>
</reference>
<dbReference type="Proteomes" id="UP000054408">
    <property type="component" value="Unassembled WGS sequence"/>
</dbReference>
<keyword evidence="8" id="KW-1185">Reference proteome</keyword>
<feature type="region of interest" description="Disordered" evidence="4">
    <location>
        <begin position="569"/>
        <end position="624"/>
    </location>
</feature>
<evidence type="ECO:0000256" key="1">
    <source>
        <dbReference type="ARBA" id="ARBA00022574"/>
    </source>
</evidence>
<feature type="repeat" description="WD" evidence="3">
    <location>
        <begin position="405"/>
        <end position="444"/>
    </location>
</feature>
<feature type="repeat" description="WD" evidence="3">
    <location>
        <begin position="447"/>
        <end position="477"/>
    </location>
</feature>
<dbReference type="InterPro" id="IPR001810">
    <property type="entry name" value="F-box_dom"/>
</dbReference>
<dbReference type="GeneID" id="25566082"/>
<keyword evidence="5" id="KW-0472">Membrane</keyword>
<dbReference type="GO" id="GO:0005634">
    <property type="term" value="C:nucleus"/>
    <property type="evidence" value="ECO:0007669"/>
    <property type="project" value="TreeGrafter"/>
</dbReference>
<feature type="domain" description="F-box" evidence="6">
    <location>
        <begin position="120"/>
        <end position="166"/>
    </location>
</feature>
<dbReference type="PRINTS" id="PR00320">
    <property type="entry name" value="GPROTEINBRPT"/>
</dbReference>
<dbReference type="SMART" id="SM00320">
    <property type="entry name" value="WD40"/>
    <property type="match status" value="6"/>
</dbReference>
<dbReference type="RefSeq" id="XP_013756532.1">
    <property type="nucleotide sequence ID" value="XM_013901078.1"/>
</dbReference>
<dbReference type="PROSITE" id="PS50294">
    <property type="entry name" value="WD_REPEATS_REGION"/>
    <property type="match status" value="2"/>
</dbReference>
<evidence type="ECO:0000256" key="4">
    <source>
        <dbReference type="SAM" id="MobiDB-lite"/>
    </source>
</evidence>
<dbReference type="InterPro" id="IPR020472">
    <property type="entry name" value="WD40_PAC1"/>
</dbReference>
<keyword evidence="5" id="KW-0812">Transmembrane</keyword>
<dbReference type="InterPro" id="IPR015943">
    <property type="entry name" value="WD40/YVTN_repeat-like_dom_sf"/>
</dbReference>
<dbReference type="Gene3D" id="2.130.10.10">
    <property type="entry name" value="YVTN repeat-like/Quinoprotein amine dehydrogenase"/>
    <property type="match status" value="2"/>
</dbReference>
<protein>
    <submittedName>
        <fullName evidence="7">F-box/WD repeat-containing protein 7</fullName>
    </submittedName>
</protein>
<keyword evidence="5" id="KW-1133">Transmembrane helix</keyword>
<dbReference type="InterPro" id="IPR036322">
    <property type="entry name" value="WD40_repeat_dom_sf"/>
</dbReference>
<dbReference type="STRING" id="461836.A0A0L0DIE2"/>
<proteinExistence type="predicted"/>
<dbReference type="PROSITE" id="PS50082">
    <property type="entry name" value="WD_REPEATS_2"/>
    <property type="match status" value="5"/>
</dbReference>
<dbReference type="EMBL" id="GL349464">
    <property type="protein sequence ID" value="KNC51073.1"/>
    <property type="molecule type" value="Genomic_DNA"/>
</dbReference>
<keyword evidence="2" id="KW-0677">Repeat</keyword>
<dbReference type="SUPFAM" id="SSF81383">
    <property type="entry name" value="F-box domain"/>
    <property type="match status" value="1"/>
</dbReference>
<evidence type="ECO:0000313" key="7">
    <source>
        <dbReference type="EMBL" id="KNC51073.1"/>
    </source>
</evidence>
<evidence type="ECO:0000256" key="2">
    <source>
        <dbReference type="ARBA" id="ARBA00022737"/>
    </source>
</evidence>
<evidence type="ECO:0000256" key="3">
    <source>
        <dbReference type="PROSITE-ProRule" id="PRU00221"/>
    </source>
</evidence>
<accession>A0A0L0DIE2</accession>
<sequence>MEDTWREQEGMRGVEEELAEVVDMDMDMGMGMGMGMEEERGVSFAHPYVAADGETKYSLPPAAYPPPGAVPPPVHVRVWVDEFTSWDVATQLVALYTLITSLSLTLLTALTAWLPLASKRDFVAELPGNIVRSILLYLDMRTLAKATQVSRAWRARAEDQQLWEGYCKAGWPMHVRARLVAQEEARALAASASDAADSLVFWKDVFRERYVVDAGWERGLFAQSVLADAVPRRCFDFDDDVVARSGKIVSGGFTSVYVTDLYSGERMSSIDTHHSSWIYSLRYSTAFDVLVTGCWDGLARVFSLSSGKCLAQLEGHKGGVWSIAPDFAGNKVVSASNDATLRVWDMNTTACLNVLQGHASGVYDVQLVNDGVLSSSPLVISASADYHLKMWDMRASGREACVATFKGHSDVVSCCQVDGTTMFSGSHDGLVKAWDLAAGKSAPVANFTGALHRIKCLQFDDAKLVAGSTDGTVRLWNRRDVKLGSGGGSAYDNAYEPMYTLYGHTSEVSALGFNDNKLVTASRDNTLRVWSVVADSGLIAEHEAAKASLSAADAAAIRTALPENPNPLSLSVLVSDSPGKTPSSPLKSRMRPSSASPSRRPRARPSSGARPQTSSGARRRHRDE</sequence>
<organism evidence="7 8">
    <name type="scientific">Thecamonas trahens ATCC 50062</name>
    <dbReference type="NCBI Taxonomy" id="461836"/>
    <lineage>
        <taxon>Eukaryota</taxon>
        <taxon>Apusozoa</taxon>
        <taxon>Apusomonadida</taxon>
        <taxon>Apusomonadidae</taxon>
        <taxon>Thecamonas</taxon>
    </lineage>
</organism>
<keyword evidence="1 3" id="KW-0853">WD repeat</keyword>